<evidence type="ECO:0000313" key="7">
    <source>
        <dbReference type="EMBL" id="KRN30175.1"/>
    </source>
</evidence>
<dbReference type="Pfam" id="PF01380">
    <property type="entry name" value="SIS"/>
    <property type="match status" value="1"/>
</dbReference>
<dbReference type="InterPro" id="IPR009057">
    <property type="entry name" value="Homeodomain-like_sf"/>
</dbReference>
<dbReference type="Pfam" id="PF01418">
    <property type="entry name" value="HTH_6"/>
    <property type="match status" value="1"/>
</dbReference>
<feature type="domain" description="HTH rpiR-type" evidence="4">
    <location>
        <begin position="4"/>
        <end position="80"/>
    </location>
</feature>
<dbReference type="GO" id="GO:1901135">
    <property type="term" value="P:carbohydrate derivative metabolic process"/>
    <property type="evidence" value="ECO:0007669"/>
    <property type="project" value="InterPro"/>
</dbReference>
<dbReference type="EMBL" id="JQAZ01000008">
    <property type="protein sequence ID" value="KRN30175.1"/>
    <property type="molecule type" value="Genomic_DNA"/>
</dbReference>
<keyword evidence="2" id="KW-0238">DNA-binding</keyword>
<keyword evidence="3" id="KW-0804">Transcription</keyword>
<organism evidence="7 8">
    <name type="scientific">Lactobacillus selangorensis</name>
    <dbReference type="NCBI Taxonomy" id="81857"/>
    <lineage>
        <taxon>Bacteria</taxon>
        <taxon>Bacillati</taxon>
        <taxon>Bacillota</taxon>
        <taxon>Bacilli</taxon>
        <taxon>Lactobacillales</taxon>
        <taxon>Lactobacillaceae</taxon>
        <taxon>Lactobacillus</taxon>
    </lineage>
</organism>
<name>A0A0R2FNM3_9LACO</name>
<dbReference type="GO" id="GO:0097367">
    <property type="term" value="F:carbohydrate derivative binding"/>
    <property type="evidence" value="ECO:0007669"/>
    <property type="project" value="InterPro"/>
</dbReference>
<keyword evidence="1" id="KW-0805">Transcription regulation</keyword>
<feature type="domain" description="SIS" evidence="5">
    <location>
        <begin position="126"/>
        <end position="270"/>
    </location>
</feature>
<gene>
    <name evidence="6" type="ORF">IV38_GL002007</name>
    <name evidence="7" type="ORF">IV40_GL002021</name>
</gene>
<dbReference type="GO" id="GO:0003700">
    <property type="term" value="F:DNA-binding transcription factor activity"/>
    <property type="evidence" value="ECO:0007669"/>
    <property type="project" value="InterPro"/>
</dbReference>
<dbReference type="InterPro" id="IPR036388">
    <property type="entry name" value="WH-like_DNA-bd_sf"/>
</dbReference>
<dbReference type="GO" id="GO:0003677">
    <property type="term" value="F:DNA binding"/>
    <property type="evidence" value="ECO:0007669"/>
    <property type="project" value="UniProtKB-KW"/>
</dbReference>
<dbReference type="STRING" id="81857.IV38_GL002007"/>
<evidence type="ECO:0000256" key="2">
    <source>
        <dbReference type="ARBA" id="ARBA00023125"/>
    </source>
</evidence>
<dbReference type="Gene3D" id="1.10.10.10">
    <property type="entry name" value="Winged helix-like DNA-binding domain superfamily/Winged helix DNA-binding domain"/>
    <property type="match status" value="1"/>
</dbReference>
<evidence type="ECO:0000256" key="3">
    <source>
        <dbReference type="ARBA" id="ARBA00023163"/>
    </source>
</evidence>
<evidence type="ECO:0000313" key="8">
    <source>
        <dbReference type="Proteomes" id="UP000051645"/>
    </source>
</evidence>
<evidence type="ECO:0000313" key="6">
    <source>
        <dbReference type="EMBL" id="KRN27552.1"/>
    </source>
</evidence>
<accession>A0A0R2FNM3</accession>
<dbReference type="EMBL" id="JQAT01000007">
    <property type="protein sequence ID" value="KRN27552.1"/>
    <property type="molecule type" value="Genomic_DNA"/>
</dbReference>
<dbReference type="InterPro" id="IPR000281">
    <property type="entry name" value="HTH_RpiR"/>
</dbReference>
<keyword evidence="8" id="KW-1185">Reference proteome</keyword>
<dbReference type="PATRIC" id="fig|81857.3.peg.2049"/>
<dbReference type="SUPFAM" id="SSF53697">
    <property type="entry name" value="SIS domain"/>
    <property type="match status" value="1"/>
</dbReference>
<dbReference type="CDD" id="cd05013">
    <property type="entry name" value="SIS_RpiR"/>
    <property type="match status" value="1"/>
</dbReference>
<dbReference type="AlphaFoldDB" id="A0A0R2FNM3"/>
<protein>
    <submittedName>
        <fullName evidence="7">Helix-turn-helix domain, rpiR family protein</fullName>
    </submittedName>
</protein>
<dbReference type="InterPro" id="IPR047640">
    <property type="entry name" value="RpiR-like"/>
</dbReference>
<evidence type="ECO:0000259" key="5">
    <source>
        <dbReference type="PROSITE" id="PS51464"/>
    </source>
</evidence>
<evidence type="ECO:0000313" key="9">
    <source>
        <dbReference type="Proteomes" id="UP000051751"/>
    </source>
</evidence>
<dbReference type="PANTHER" id="PTHR30514:SF1">
    <property type="entry name" value="HTH-TYPE TRANSCRIPTIONAL REGULATOR HEXR-RELATED"/>
    <property type="match status" value="1"/>
</dbReference>
<evidence type="ECO:0000256" key="1">
    <source>
        <dbReference type="ARBA" id="ARBA00023015"/>
    </source>
</evidence>
<dbReference type="Gene3D" id="3.40.50.10490">
    <property type="entry name" value="Glucose-6-phosphate isomerase like protein, domain 1"/>
    <property type="match status" value="1"/>
</dbReference>
<dbReference type="Proteomes" id="UP000051751">
    <property type="component" value="Unassembled WGS sequence"/>
</dbReference>
<reference evidence="8 9" key="1">
    <citation type="journal article" date="2015" name="Genome Announc.">
        <title>Expanding the biotechnology potential of lactobacilli through comparative genomics of 213 strains and associated genera.</title>
        <authorList>
            <person name="Sun Z."/>
            <person name="Harris H.M."/>
            <person name="McCann A."/>
            <person name="Guo C."/>
            <person name="Argimon S."/>
            <person name="Zhang W."/>
            <person name="Yang X."/>
            <person name="Jeffery I.B."/>
            <person name="Cooney J.C."/>
            <person name="Kagawa T.F."/>
            <person name="Liu W."/>
            <person name="Song Y."/>
            <person name="Salvetti E."/>
            <person name="Wrobel A."/>
            <person name="Rasinkangas P."/>
            <person name="Parkhill J."/>
            <person name="Rea M.C."/>
            <person name="O'Sullivan O."/>
            <person name="Ritari J."/>
            <person name="Douillard F.P."/>
            <person name="Paul Ross R."/>
            <person name="Yang R."/>
            <person name="Briner A.E."/>
            <person name="Felis G.E."/>
            <person name="de Vos W.M."/>
            <person name="Barrangou R."/>
            <person name="Klaenhammer T.R."/>
            <person name="Caufield P.W."/>
            <person name="Cui Y."/>
            <person name="Zhang H."/>
            <person name="O'Toole P.W."/>
        </authorList>
    </citation>
    <scope>NUCLEOTIDE SEQUENCE [LARGE SCALE GENOMIC DNA]</scope>
    <source>
        <strain evidence="6 9">ATCC BAA-66</strain>
        <strain evidence="7 8">DSM 13344</strain>
    </source>
</reference>
<dbReference type="InterPro" id="IPR001347">
    <property type="entry name" value="SIS_dom"/>
</dbReference>
<dbReference type="InterPro" id="IPR046348">
    <property type="entry name" value="SIS_dom_sf"/>
</dbReference>
<dbReference type="InterPro" id="IPR035472">
    <property type="entry name" value="RpiR-like_SIS"/>
</dbReference>
<evidence type="ECO:0000259" key="4">
    <source>
        <dbReference type="PROSITE" id="PS51071"/>
    </source>
</evidence>
<comment type="caution">
    <text evidence="7">The sequence shown here is derived from an EMBL/GenBank/DDBJ whole genome shotgun (WGS) entry which is preliminary data.</text>
</comment>
<dbReference type="SUPFAM" id="SSF46689">
    <property type="entry name" value="Homeodomain-like"/>
    <property type="match status" value="1"/>
</dbReference>
<proteinExistence type="predicted"/>
<dbReference type="PROSITE" id="PS51071">
    <property type="entry name" value="HTH_RPIR"/>
    <property type="match status" value="1"/>
</dbReference>
<dbReference type="PROSITE" id="PS51464">
    <property type="entry name" value="SIS"/>
    <property type="match status" value="1"/>
</dbReference>
<sequence length="286" mass="31418">MMAQETISLIKAYYPNLSEKEKDVADFIMQSPQKASQLTIQQLSGATGASTATISRLAKSLGFNNFQALKLNLAQQSSSHDKANPLFREINDDDSYLVMAQKIFASNSAALKATLPLLSDASLQQAVEYIVHSHELGLYGLGASAIVAEDGYHKFLRTNLNPVFSNDFHMQLMSAARLSAKDAAIVISHTGRDRDTLEIAKLLKKHNVPLIVITSFGNSPMAKIADVCFLSIAEETSYRAEALHALIAQISLMDSLFMMSAVKTSDQTEKVFQQVHEAINKTRIEH</sequence>
<dbReference type="PANTHER" id="PTHR30514">
    <property type="entry name" value="GLUCOKINASE"/>
    <property type="match status" value="1"/>
</dbReference>
<dbReference type="Proteomes" id="UP000051645">
    <property type="component" value="Unassembled WGS sequence"/>
</dbReference>